<evidence type="ECO:0000259" key="1">
    <source>
        <dbReference type="Pfam" id="PF12867"/>
    </source>
</evidence>
<evidence type="ECO:0000313" key="3">
    <source>
        <dbReference type="Proteomes" id="UP000183557"/>
    </source>
</evidence>
<keyword evidence="3" id="KW-1185">Reference proteome</keyword>
<proteinExistence type="predicted"/>
<dbReference type="OrthoDB" id="9798830at2"/>
<dbReference type="Pfam" id="PF12867">
    <property type="entry name" value="DinB_2"/>
    <property type="match status" value="1"/>
</dbReference>
<dbReference type="RefSeq" id="WP_075037347.1">
    <property type="nucleotide sequence ID" value="NZ_FOSB01000009.1"/>
</dbReference>
<dbReference type="InterPro" id="IPR024775">
    <property type="entry name" value="DinB-like"/>
</dbReference>
<dbReference type="Gene3D" id="1.20.120.450">
    <property type="entry name" value="dinb family like domain"/>
    <property type="match status" value="1"/>
</dbReference>
<gene>
    <name evidence="2" type="ORF">SAMN04487936_10928</name>
</gene>
<dbReference type="EMBL" id="FOSB01000009">
    <property type="protein sequence ID" value="SFK20617.1"/>
    <property type="molecule type" value="Genomic_DNA"/>
</dbReference>
<protein>
    <submittedName>
        <fullName evidence="2">Uncharacterized damage-inducible protein DinB (Forms a four-helix bundle)</fullName>
    </submittedName>
</protein>
<sequence length="153" mass="18338">MSTREILIEQIKTVHDENSWFVCFNYAVKNLDEKQATEKKQDQYHSISEIVQHLYFYNERYLSRFQGEEVPEKPRHYDTFQNHGNIGWEERVTDFQMVMSLFKQELESCNEEKLKAWGETLSNLFMHNAYHIGQIVTIRKQNGWWGMNPVVKG</sequence>
<dbReference type="SUPFAM" id="SSF109854">
    <property type="entry name" value="DinB/YfiT-like putative metalloenzymes"/>
    <property type="match status" value="1"/>
</dbReference>
<reference evidence="3" key="1">
    <citation type="submission" date="2016-10" db="EMBL/GenBank/DDBJ databases">
        <authorList>
            <person name="Varghese N."/>
            <person name="Submissions S."/>
        </authorList>
    </citation>
    <scope>NUCLEOTIDE SEQUENCE [LARGE SCALE GENOMIC DNA]</scope>
    <source>
        <strain evidence="3">CGMCC 1.3704</strain>
    </source>
</reference>
<feature type="domain" description="DinB-like" evidence="1">
    <location>
        <begin position="26"/>
        <end position="116"/>
    </location>
</feature>
<evidence type="ECO:0000313" key="2">
    <source>
        <dbReference type="EMBL" id="SFK20617.1"/>
    </source>
</evidence>
<dbReference type="AlphaFoldDB" id="A0A1I3XLX1"/>
<accession>A0A1I3XLX1</accession>
<organism evidence="2 3">
    <name type="scientific">Halobacillus dabanensis</name>
    <dbReference type="NCBI Taxonomy" id="240302"/>
    <lineage>
        <taxon>Bacteria</taxon>
        <taxon>Bacillati</taxon>
        <taxon>Bacillota</taxon>
        <taxon>Bacilli</taxon>
        <taxon>Bacillales</taxon>
        <taxon>Bacillaceae</taxon>
        <taxon>Halobacillus</taxon>
    </lineage>
</organism>
<dbReference type="InterPro" id="IPR034660">
    <property type="entry name" value="DinB/YfiT-like"/>
</dbReference>
<dbReference type="Proteomes" id="UP000183557">
    <property type="component" value="Unassembled WGS sequence"/>
</dbReference>
<name>A0A1I3XLX1_HALDA</name>